<comment type="caution">
    <text evidence="6">The sequence shown here is derived from an EMBL/GenBank/DDBJ whole genome shotgun (WGS) entry which is preliminary data.</text>
</comment>
<name>A0A0S8FQ74_UNCW3</name>
<evidence type="ECO:0000313" key="7">
    <source>
        <dbReference type="Proteomes" id="UP000051373"/>
    </source>
</evidence>
<dbReference type="HAMAP" id="MF_02071">
    <property type="entry name" value="RlpA"/>
    <property type="match status" value="1"/>
</dbReference>
<dbReference type="EC" id="4.2.2.-" evidence="3"/>
<dbReference type="PANTHER" id="PTHR34183:SF1">
    <property type="entry name" value="ENDOLYTIC PEPTIDOGLYCAN TRANSGLYCOSYLASE RLPA"/>
    <property type="match status" value="1"/>
</dbReference>
<keyword evidence="3" id="KW-0732">Signal</keyword>
<dbReference type="GO" id="GO:0008932">
    <property type="term" value="F:lytic endotransglycosylase activity"/>
    <property type="evidence" value="ECO:0007669"/>
    <property type="project" value="UniProtKB-UniRule"/>
</dbReference>
<reference evidence="6 7" key="1">
    <citation type="journal article" date="2015" name="Microbiome">
        <title>Genomic resolution of linkages in carbon, nitrogen, and sulfur cycling among widespread estuary sediment bacteria.</title>
        <authorList>
            <person name="Baker B.J."/>
            <person name="Lazar C.S."/>
            <person name="Teske A.P."/>
            <person name="Dick G.J."/>
        </authorList>
    </citation>
    <scope>NUCLEOTIDE SEQUENCE [LARGE SCALE GENOMIC DNA]</scope>
    <source>
        <strain evidence="6">SM23_42</strain>
    </source>
</reference>
<evidence type="ECO:0000259" key="5">
    <source>
        <dbReference type="Pfam" id="PF03330"/>
    </source>
</evidence>
<dbReference type="PANTHER" id="PTHR34183">
    <property type="entry name" value="ENDOLYTIC PEPTIDOGLYCAN TRANSGLYCOSYLASE RLPA"/>
    <property type="match status" value="1"/>
</dbReference>
<dbReference type="Gene3D" id="2.40.40.10">
    <property type="entry name" value="RlpA-like domain"/>
    <property type="match status" value="1"/>
</dbReference>
<dbReference type="PATRIC" id="fig|1703779.3.peg.13"/>
<dbReference type="Pfam" id="PF03330">
    <property type="entry name" value="DPBB_1"/>
    <property type="match status" value="1"/>
</dbReference>
<feature type="chain" id="PRO_5009985218" description="Probable endolytic peptidoglycan transglycosylase RlpA" evidence="3">
    <location>
        <begin position="18"/>
        <end position="111"/>
    </location>
</feature>
<comment type="similarity">
    <text evidence="3 4">Belongs to the RlpA family.</text>
</comment>
<dbReference type="AlphaFoldDB" id="A0A0S8FQ74"/>
<dbReference type="InterPro" id="IPR012997">
    <property type="entry name" value="RplA"/>
</dbReference>
<sequence precursor="true">MCLCSCCCLFGTSATSAAYGIASYYGADFHGKKTASGETFDQWKLTCAHRDLPFGTRLRVTNLKNKKSVIVRVNDRGPWVAGRMIDLSYAAAQKIDLIKDGVTRVKIEILR</sequence>
<gene>
    <name evidence="3" type="primary">rlpA</name>
    <name evidence="6" type="ORF">AMJ83_10915</name>
</gene>
<protein>
    <recommendedName>
        <fullName evidence="3">Probable endolytic peptidoglycan transglycosylase RlpA</fullName>
        <ecNumber evidence="3">4.2.2.-</ecNumber>
    </recommendedName>
</protein>
<evidence type="ECO:0000256" key="4">
    <source>
        <dbReference type="RuleBase" id="RU003495"/>
    </source>
</evidence>
<accession>A0A0S8FQ74</accession>
<dbReference type="InterPro" id="IPR036908">
    <property type="entry name" value="RlpA-like_sf"/>
</dbReference>
<feature type="domain" description="RlpA-like protein double-psi beta-barrel" evidence="5">
    <location>
        <begin position="19"/>
        <end position="107"/>
    </location>
</feature>
<evidence type="ECO:0000256" key="3">
    <source>
        <dbReference type="HAMAP-Rule" id="MF_02071"/>
    </source>
</evidence>
<evidence type="ECO:0000256" key="2">
    <source>
        <dbReference type="ARBA" id="ARBA00023316"/>
    </source>
</evidence>
<keyword evidence="1 3" id="KW-0456">Lyase</keyword>
<dbReference type="GO" id="GO:0000270">
    <property type="term" value="P:peptidoglycan metabolic process"/>
    <property type="evidence" value="ECO:0007669"/>
    <property type="project" value="UniProtKB-UniRule"/>
</dbReference>
<keyword evidence="2 3" id="KW-0961">Cell wall biogenesis/degradation</keyword>
<dbReference type="Proteomes" id="UP000051373">
    <property type="component" value="Unassembled WGS sequence"/>
</dbReference>
<dbReference type="STRING" id="1703779.AMJ83_10915"/>
<feature type="signal peptide" evidence="3">
    <location>
        <begin position="1"/>
        <end position="17"/>
    </location>
</feature>
<evidence type="ECO:0000256" key="1">
    <source>
        <dbReference type="ARBA" id="ARBA00023239"/>
    </source>
</evidence>
<comment type="function">
    <text evidence="3">Lytic transglycosylase with a strong preference for naked glycan strands that lack stem peptides.</text>
</comment>
<dbReference type="NCBIfam" id="TIGR00413">
    <property type="entry name" value="rlpA"/>
    <property type="match status" value="1"/>
</dbReference>
<proteinExistence type="inferred from homology"/>
<dbReference type="SUPFAM" id="SSF50685">
    <property type="entry name" value="Barwin-like endoglucanases"/>
    <property type="match status" value="1"/>
</dbReference>
<dbReference type="GO" id="GO:0071555">
    <property type="term" value="P:cell wall organization"/>
    <property type="evidence" value="ECO:0007669"/>
    <property type="project" value="UniProtKB-KW"/>
</dbReference>
<evidence type="ECO:0000313" key="6">
    <source>
        <dbReference type="EMBL" id="KPK62449.1"/>
    </source>
</evidence>
<dbReference type="EMBL" id="LJUJ01000037">
    <property type="protein sequence ID" value="KPK62449.1"/>
    <property type="molecule type" value="Genomic_DNA"/>
</dbReference>
<dbReference type="InterPro" id="IPR034718">
    <property type="entry name" value="RlpA"/>
</dbReference>
<organism evidence="6 7">
    <name type="scientific">candidate division WOR_3 bacterium SM23_42</name>
    <dbReference type="NCBI Taxonomy" id="1703779"/>
    <lineage>
        <taxon>Bacteria</taxon>
        <taxon>Bacteria division WOR-3</taxon>
    </lineage>
</organism>
<dbReference type="CDD" id="cd22268">
    <property type="entry name" value="DPBB_RlpA-like"/>
    <property type="match status" value="1"/>
</dbReference>
<dbReference type="InterPro" id="IPR009009">
    <property type="entry name" value="RlpA-like_DPBB"/>
</dbReference>